<sequence length="121" mass="13564">MVVSELHAMRAPPILMLIDRDFVELFCGKMEISHALRRAGLRGTSLDVELDARTMDFLKPAGFLSYTRSFAEFLAGIFLELRSEPFFPENHRPGLGSDALRKSDYELFVQANVLQMVGLGG</sequence>
<reference evidence="1 2" key="1">
    <citation type="submission" date="2016-02" db="EMBL/GenBank/DDBJ databases">
        <title>Genome analysis of coral dinoflagellate symbionts highlights evolutionary adaptations to a symbiotic lifestyle.</title>
        <authorList>
            <person name="Aranda M."/>
            <person name="Li Y."/>
            <person name="Liew Y.J."/>
            <person name="Baumgarten S."/>
            <person name="Simakov O."/>
            <person name="Wilson M."/>
            <person name="Piel J."/>
            <person name="Ashoor H."/>
            <person name="Bougouffa S."/>
            <person name="Bajic V.B."/>
            <person name="Ryu T."/>
            <person name="Ravasi T."/>
            <person name="Bayer T."/>
            <person name="Micklem G."/>
            <person name="Kim H."/>
            <person name="Bhak J."/>
            <person name="Lajeunesse T.C."/>
            <person name="Voolstra C.R."/>
        </authorList>
    </citation>
    <scope>NUCLEOTIDE SEQUENCE [LARGE SCALE GENOMIC DNA]</scope>
    <source>
        <strain evidence="1 2">CCMP2467</strain>
    </source>
</reference>
<protein>
    <submittedName>
        <fullName evidence="1">Uncharacterized protein</fullName>
    </submittedName>
</protein>
<gene>
    <name evidence="1" type="ORF">AK812_SmicGene2630</name>
</gene>
<dbReference type="OrthoDB" id="409216at2759"/>
<organism evidence="1 2">
    <name type="scientific">Symbiodinium microadriaticum</name>
    <name type="common">Dinoflagellate</name>
    <name type="synonym">Zooxanthella microadriatica</name>
    <dbReference type="NCBI Taxonomy" id="2951"/>
    <lineage>
        <taxon>Eukaryota</taxon>
        <taxon>Sar</taxon>
        <taxon>Alveolata</taxon>
        <taxon>Dinophyceae</taxon>
        <taxon>Suessiales</taxon>
        <taxon>Symbiodiniaceae</taxon>
        <taxon>Symbiodinium</taxon>
    </lineage>
</organism>
<dbReference type="AlphaFoldDB" id="A0A1Q9F177"/>
<accession>A0A1Q9F177</accession>
<keyword evidence="2" id="KW-1185">Reference proteome</keyword>
<dbReference type="EMBL" id="LSRX01000029">
    <property type="protein sequence ID" value="OLQ13342.1"/>
    <property type="molecule type" value="Genomic_DNA"/>
</dbReference>
<evidence type="ECO:0000313" key="1">
    <source>
        <dbReference type="EMBL" id="OLQ13342.1"/>
    </source>
</evidence>
<proteinExistence type="predicted"/>
<comment type="caution">
    <text evidence="1">The sequence shown here is derived from an EMBL/GenBank/DDBJ whole genome shotgun (WGS) entry which is preliminary data.</text>
</comment>
<dbReference type="Proteomes" id="UP000186817">
    <property type="component" value="Unassembled WGS sequence"/>
</dbReference>
<evidence type="ECO:0000313" key="2">
    <source>
        <dbReference type="Proteomes" id="UP000186817"/>
    </source>
</evidence>
<name>A0A1Q9F177_SYMMI</name>